<dbReference type="Gene3D" id="3.30.710.10">
    <property type="entry name" value="Potassium Channel Kv1.1, Chain A"/>
    <property type="match status" value="1"/>
</dbReference>
<dbReference type="AlphaFoldDB" id="E4UUK0"/>
<dbReference type="VEuPathDB" id="FungiDB:MGYG_03969"/>
<gene>
    <name evidence="1" type="ORF">MGYG_03969</name>
</gene>
<dbReference type="OrthoDB" id="5275938at2759"/>
<dbReference type="OMA" id="TFASEFW"/>
<evidence type="ECO:0000313" key="2">
    <source>
        <dbReference type="Proteomes" id="UP000002669"/>
    </source>
</evidence>
<evidence type="ECO:0008006" key="3">
    <source>
        <dbReference type="Google" id="ProtNLM"/>
    </source>
</evidence>
<name>E4UUK0_ARTGP</name>
<sequence>MAGNSELGAIVDIAGDGDVILVVGPENVRLRVRSLTMKATSQVFSTMLSPSWKEGRDLLENGSTEVPLPKDNAMAMKYICAIIHYRNDMVPGAIASDDILKVAVTADKYNFIDALRFASASWLLYSQGMEANDLMNLTAAAYAFQNAQAFRDLTKALILDYGGSYISLFTDNIGSVMGWKVFCFLEEQRNSARLKLGDILIGGITSGGMCVHKCGWTSKYAYAYLELLRHQGLWPTGLVTISKAIEQAESIPDPVPDERSAPCQYDYKHEVPEFRKDRQWSIHRLKEHTGLCLPCVRMGKSKLTFCDGSH</sequence>
<dbReference type="Proteomes" id="UP000002669">
    <property type="component" value="Unassembled WGS sequence"/>
</dbReference>
<keyword evidence="2" id="KW-1185">Reference proteome</keyword>
<dbReference type="InParanoid" id="E4UUK0"/>
<evidence type="ECO:0000313" key="1">
    <source>
        <dbReference type="EMBL" id="EFR00967.1"/>
    </source>
</evidence>
<dbReference type="HOGENOM" id="CLU_054243_0_0_1"/>
<dbReference type="EMBL" id="DS989824">
    <property type="protein sequence ID" value="EFR00967.1"/>
    <property type="molecule type" value="Genomic_DNA"/>
</dbReference>
<dbReference type="STRING" id="535722.E4UUK0"/>
<dbReference type="RefSeq" id="XP_003173797.1">
    <property type="nucleotide sequence ID" value="XM_003173749.1"/>
</dbReference>
<dbReference type="InterPro" id="IPR011333">
    <property type="entry name" value="SKP1/BTB/POZ_sf"/>
</dbReference>
<dbReference type="eggNOG" id="ENOG502SMAU">
    <property type="taxonomic scope" value="Eukaryota"/>
</dbReference>
<dbReference type="GeneID" id="10029081"/>
<accession>E4UUK0</accession>
<protein>
    <recommendedName>
        <fullName evidence="3">BTB domain-containing protein</fullName>
    </recommendedName>
</protein>
<reference evidence="2" key="1">
    <citation type="journal article" date="2012" name="MBio">
        <title>Comparative genome analysis of Trichophyton rubrum and related dermatophytes reveals candidate genes involved in infection.</title>
        <authorList>
            <person name="Martinez D.A."/>
            <person name="Oliver B.G."/>
            <person name="Graeser Y."/>
            <person name="Goldberg J.M."/>
            <person name="Li W."/>
            <person name="Martinez-Rossi N.M."/>
            <person name="Monod M."/>
            <person name="Shelest E."/>
            <person name="Barton R.C."/>
            <person name="Birch E."/>
            <person name="Brakhage A.A."/>
            <person name="Chen Z."/>
            <person name="Gurr S.J."/>
            <person name="Heiman D."/>
            <person name="Heitman J."/>
            <person name="Kosti I."/>
            <person name="Rossi A."/>
            <person name="Saif S."/>
            <person name="Samalova M."/>
            <person name="Saunders C.W."/>
            <person name="Shea T."/>
            <person name="Summerbell R.C."/>
            <person name="Xu J."/>
            <person name="Young S."/>
            <person name="Zeng Q."/>
            <person name="Birren B.W."/>
            <person name="Cuomo C.A."/>
            <person name="White T.C."/>
        </authorList>
    </citation>
    <scope>NUCLEOTIDE SEQUENCE [LARGE SCALE GENOMIC DNA]</scope>
    <source>
        <strain evidence="2">ATCC MYA-4604 / CBS 118893</strain>
    </source>
</reference>
<proteinExistence type="predicted"/>
<organism evidence="2">
    <name type="scientific">Arthroderma gypseum (strain ATCC MYA-4604 / CBS 118893)</name>
    <name type="common">Microsporum gypseum</name>
    <dbReference type="NCBI Taxonomy" id="535722"/>
    <lineage>
        <taxon>Eukaryota</taxon>
        <taxon>Fungi</taxon>
        <taxon>Dikarya</taxon>
        <taxon>Ascomycota</taxon>
        <taxon>Pezizomycotina</taxon>
        <taxon>Eurotiomycetes</taxon>
        <taxon>Eurotiomycetidae</taxon>
        <taxon>Onygenales</taxon>
        <taxon>Arthrodermataceae</taxon>
        <taxon>Nannizzia</taxon>
    </lineage>
</organism>